<dbReference type="InterPro" id="IPR013108">
    <property type="entry name" value="Amidohydro_3"/>
</dbReference>
<dbReference type="CDD" id="cd01300">
    <property type="entry name" value="YtcJ_like"/>
    <property type="match status" value="1"/>
</dbReference>
<dbReference type="Gene3D" id="3.20.20.140">
    <property type="entry name" value="Metal-dependent hydrolases"/>
    <property type="match status" value="1"/>
</dbReference>
<dbReference type="Pfam" id="PF07969">
    <property type="entry name" value="Amidohydro_3"/>
    <property type="match status" value="1"/>
</dbReference>
<organism evidence="2 3">
    <name type="scientific">Siminovitchia fordii</name>
    <dbReference type="NCBI Taxonomy" id="254759"/>
    <lineage>
        <taxon>Bacteria</taxon>
        <taxon>Bacillati</taxon>
        <taxon>Bacillota</taxon>
        <taxon>Bacilli</taxon>
        <taxon>Bacillales</taxon>
        <taxon>Bacillaceae</taxon>
        <taxon>Siminovitchia</taxon>
    </lineage>
</organism>
<dbReference type="InterPro" id="IPR011059">
    <property type="entry name" value="Metal-dep_hydrolase_composite"/>
</dbReference>
<name>A0ABQ4KA38_9BACI</name>
<comment type="caution">
    <text evidence="2">The sequence shown here is derived from an EMBL/GenBank/DDBJ whole genome shotgun (WGS) entry which is preliminary data.</text>
</comment>
<dbReference type="Gene3D" id="3.10.310.70">
    <property type="match status" value="1"/>
</dbReference>
<evidence type="ECO:0000313" key="3">
    <source>
        <dbReference type="Proteomes" id="UP000680279"/>
    </source>
</evidence>
<gene>
    <name evidence="2" type="ORF">J1TS3_30690</name>
</gene>
<sequence length="539" mass="61414">MNKKADIILSSNAVFTGKEDHPIQASIAISNNKIIAIGTKDEMKAHTDGNTKIYDFKDQLITPGFHDFHLHIMQGCVFLDSVNLFDARSEMEALKMIQEFADSKPDEPWIIGYMWDAGYWDQQKLPTRHSLDRVLPDRPAILFHAELHYAWVNSKALELANIDRDTENPEYGEIEKDAYGEPTGILYEKATNLVTDISHNFTEEQQEKMFKNFLSHAASVGVTAVNDLYAPSQNTINEYKLFKRFEDKDELSLRVFLWPELNGDIARAKQLREEYQSNKLRVSGLKQFIDGVITPRTAYMLEPYADAPETRGDTAYSQETYYKWVTEADKEGFAIRFHAIGDGAIRMALDAFEEAQIKNGIRDSRHAIEHVEVIHPDDIERFNELGVIVSMQPDHFAMSERGVYTNRIGKEREKYVFIINTLQKTGARIAFGTDFPVDLLNPMLQIYRAITRIDSSGKDVWHPHERITLSEALKAYTLGPAYGTFTENELGTLEVGKVADITVLDRNLFDVPAEQIKAAKTVLTMVDGQVIYERNSIKN</sequence>
<proteinExistence type="predicted"/>
<accession>A0ABQ4KA38</accession>
<dbReference type="SUPFAM" id="SSF51556">
    <property type="entry name" value="Metallo-dependent hydrolases"/>
    <property type="match status" value="1"/>
</dbReference>
<feature type="domain" description="Amidohydrolase 3" evidence="1">
    <location>
        <begin position="53"/>
        <end position="532"/>
    </location>
</feature>
<dbReference type="Gene3D" id="2.30.40.10">
    <property type="entry name" value="Urease, subunit C, domain 1"/>
    <property type="match status" value="1"/>
</dbReference>
<dbReference type="Proteomes" id="UP000680279">
    <property type="component" value="Unassembled WGS sequence"/>
</dbReference>
<dbReference type="InterPro" id="IPR033932">
    <property type="entry name" value="YtcJ-like"/>
</dbReference>
<protein>
    <recommendedName>
        <fullName evidence="1">Amidohydrolase 3 domain-containing protein</fullName>
    </recommendedName>
</protein>
<keyword evidence="3" id="KW-1185">Reference proteome</keyword>
<evidence type="ECO:0000313" key="2">
    <source>
        <dbReference type="EMBL" id="GIN21935.1"/>
    </source>
</evidence>
<dbReference type="EMBL" id="BOQT01000011">
    <property type="protein sequence ID" value="GIN21935.1"/>
    <property type="molecule type" value="Genomic_DNA"/>
</dbReference>
<dbReference type="PANTHER" id="PTHR22642">
    <property type="entry name" value="IMIDAZOLONEPROPIONASE"/>
    <property type="match status" value="1"/>
</dbReference>
<dbReference type="InterPro" id="IPR032466">
    <property type="entry name" value="Metal_Hydrolase"/>
</dbReference>
<evidence type="ECO:0000259" key="1">
    <source>
        <dbReference type="Pfam" id="PF07969"/>
    </source>
</evidence>
<dbReference type="RefSeq" id="WP_018706803.1">
    <property type="nucleotide sequence ID" value="NZ_BOQT01000011.1"/>
</dbReference>
<dbReference type="PANTHER" id="PTHR22642:SF2">
    <property type="entry name" value="PROTEIN LONG AFTER FAR-RED 3"/>
    <property type="match status" value="1"/>
</dbReference>
<dbReference type="SUPFAM" id="SSF51338">
    <property type="entry name" value="Composite domain of metallo-dependent hydrolases"/>
    <property type="match status" value="1"/>
</dbReference>
<reference evidence="2 3" key="1">
    <citation type="submission" date="2021-03" db="EMBL/GenBank/DDBJ databases">
        <title>Antimicrobial resistance genes in bacteria isolated from Japanese honey, and their potential for conferring macrolide and lincosamide resistance in the American foulbrood pathogen Paenibacillus larvae.</title>
        <authorList>
            <person name="Okamoto M."/>
            <person name="Kumagai M."/>
            <person name="Kanamori H."/>
            <person name="Takamatsu D."/>
        </authorList>
    </citation>
    <scope>NUCLEOTIDE SEQUENCE [LARGE SCALE GENOMIC DNA]</scope>
    <source>
        <strain evidence="2 3">J1TS3</strain>
    </source>
</reference>